<keyword evidence="2" id="KW-1185">Reference proteome</keyword>
<dbReference type="PANTHER" id="PTHR47018:SF3">
    <property type="entry name" value="MYCBP-ASSOCIATED PROTEIN"/>
    <property type="match status" value="1"/>
</dbReference>
<reference evidence="1 2" key="1">
    <citation type="journal article" date="2019" name="Sci. Rep.">
        <title>Orb-weaving spider Araneus ventricosus genome elucidates the spidroin gene catalogue.</title>
        <authorList>
            <person name="Kono N."/>
            <person name="Nakamura H."/>
            <person name="Ohtoshi R."/>
            <person name="Moran D.A.P."/>
            <person name="Shinohara A."/>
            <person name="Yoshida Y."/>
            <person name="Fujiwara M."/>
            <person name="Mori M."/>
            <person name="Tomita M."/>
            <person name="Arakawa K."/>
        </authorList>
    </citation>
    <scope>NUCLEOTIDE SEQUENCE [LARGE SCALE GENOMIC DNA]</scope>
</reference>
<accession>A0A4Y1ZKN2</accession>
<dbReference type="AlphaFoldDB" id="A0A4Y1ZKN2"/>
<dbReference type="Proteomes" id="UP000499080">
    <property type="component" value="Unassembled WGS sequence"/>
</dbReference>
<dbReference type="OrthoDB" id="6753017at2759"/>
<evidence type="ECO:0000313" key="2">
    <source>
        <dbReference type="Proteomes" id="UP000499080"/>
    </source>
</evidence>
<gene>
    <name evidence="1" type="ORF">AVEN_21120_1</name>
</gene>
<organism evidence="1 2">
    <name type="scientific">Araneus ventricosus</name>
    <name type="common">Orbweaver spider</name>
    <name type="synonym">Epeira ventricosa</name>
    <dbReference type="NCBI Taxonomy" id="182803"/>
    <lineage>
        <taxon>Eukaryota</taxon>
        <taxon>Metazoa</taxon>
        <taxon>Ecdysozoa</taxon>
        <taxon>Arthropoda</taxon>
        <taxon>Chelicerata</taxon>
        <taxon>Arachnida</taxon>
        <taxon>Araneae</taxon>
        <taxon>Araneomorphae</taxon>
        <taxon>Entelegynae</taxon>
        <taxon>Araneoidea</taxon>
        <taxon>Araneidae</taxon>
        <taxon>Araneus</taxon>
    </lineage>
</organism>
<dbReference type="PANTHER" id="PTHR47018">
    <property type="entry name" value="CXC DOMAIN-CONTAINING PROTEIN-RELATED"/>
    <property type="match status" value="1"/>
</dbReference>
<protein>
    <submittedName>
        <fullName evidence="1">Uncharacterized protein</fullName>
    </submittedName>
</protein>
<sequence length="350" mass="39247">MAVTPYETITPDSNVPRVCRCSTIELVQKARCNIDLATYKKRSDNAGLASVSVSDVNIEPFNNVILPSGSDIVWLFGKNLDSIEIPGWNGFMEAATQDKEYELSKIVCLPFVNNPPSQYDTIYTALLIAREKSTKAGQKTCFVTFDQPLYIKAQEIVRNCDNSEVENKVVRLVGFHLLMSFMGTIGSIMAGSGLKELLTIIYAENSVEKIMSGHAYSRAVRAHVLVHLVLAELIWESVDLSEDEAVMMENALNDMDPSVVLNIEENELLKVVSTKFRQALYTFESRGPTAKLWVQYFSMVTLIKQFIETSSDHCPKNAALFSRSWTFLLCKMCTFVLPRYVDLGKQNGFS</sequence>
<dbReference type="EMBL" id="BGPR01075428">
    <property type="protein sequence ID" value="GBL55344.1"/>
    <property type="molecule type" value="Genomic_DNA"/>
</dbReference>
<comment type="caution">
    <text evidence="1">The sequence shown here is derived from an EMBL/GenBank/DDBJ whole genome shotgun (WGS) entry which is preliminary data.</text>
</comment>
<proteinExistence type="predicted"/>
<evidence type="ECO:0000313" key="1">
    <source>
        <dbReference type="EMBL" id="GBL55344.1"/>
    </source>
</evidence>
<name>A0A4Y1ZKN2_ARAVE</name>